<reference evidence="1 2" key="1">
    <citation type="journal article" date="2019" name="Sci. Rep.">
        <title>Orb-weaving spider Araneus ventricosus genome elucidates the spidroin gene catalogue.</title>
        <authorList>
            <person name="Kono N."/>
            <person name="Nakamura H."/>
            <person name="Ohtoshi R."/>
            <person name="Moran D.A.P."/>
            <person name="Shinohara A."/>
            <person name="Yoshida Y."/>
            <person name="Fujiwara M."/>
            <person name="Mori M."/>
            <person name="Tomita M."/>
            <person name="Arakawa K."/>
        </authorList>
    </citation>
    <scope>NUCLEOTIDE SEQUENCE [LARGE SCALE GENOMIC DNA]</scope>
</reference>
<organism evidence="1 2">
    <name type="scientific">Araneus ventricosus</name>
    <name type="common">Orbweaver spider</name>
    <name type="synonym">Epeira ventricosa</name>
    <dbReference type="NCBI Taxonomy" id="182803"/>
    <lineage>
        <taxon>Eukaryota</taxon>
        <taxon>Metazoa</taxon>
        <taxon>Ecdysozoa</taxon>
        <taxon>Arthropoda</taxon>
        <taxon>Chelicerata</taxon>
        <taxon>Arachnida</taxon>
        <taxon>Araneae</taxon>
        <taxon>Araneomorphae</taxon>
        <taxon>Entelegynae</taxon>
        <taxon>Araneoidea</taxon>
        <taxon>Araneidae</taxon>
        <taxon>Araneus</taxon>
    </lineage>
</organism>
<protein>
    <submittedName>
        <fullName evidence="1">Uncharacterized protein</fullName>
    </submittedName>
</protein>
<dbReference type="Proteomes" id="UP000499080">
    <property type="component" value="Unassembled WGS sequence"/>
</dbReference>
<evidence type="ECO:0000313" key="1">
    <source>
        <dbReference type="EMBL" id="GBM46815.1"/>
    </source>
</evidence>
<proteinExistence type="predicted"/>
<accession>A0A4Y2G2C5</accession>
<feature type="non-terminal residue" evidence="1">
    <location>
        <position position="59"/>
    </location>
</feature>
<evidence type="ECO:0000313" key="2">
    <source>
        <dbReference type="Proteomes" id="UP000499080"/>
    </source>
</evidence>
<sequence length="59" mass="7039">MDRVSVATVKMFLFQIFMNLHVLDLPESEKHILGNIVFPYVCERDNSKVKRDRRIKFDV</sequence>
<name>A0A4Y2G2C5_ARAVE</name>
<comment type="caution">
    <text evidence="1">The sequence shown here is derived from an EMBL/GenBank/DDBJ whole genome shotgun (WGS) entry which is preliminary data.</text>
</comment>
<dbReference type="AlphaFoldDB" id="A0A4Y2G2C5"/>
<dbReference type="EMBL" id="BGPR01001154">
    <property type="protein sequence ID" value="GBM46815.1"/>
    <property type="molecule type" value="Genomic_DNA"/>
</dbReference>
<gene>
    <name evidence="1" type="ORF">AVEN_132478_1</name>
</gene>
<keyword evidence="2" id="KW-1185">Reference proteome</keyword>